<keyword evidence="17" id="KW-0443">Lipid metabolism</keyword>
<feature type="binding site" evidence="17">
    <location>
        <position position="66"/>
    </location>
    <ligand>
        <name>Mg(2+)</name>
        <dbReference type="ChEBI" id="CHEBI:18420"/>
        <label>1</label>
    </ligand>
</feature>
<dbReference type="EMBL" id="CP066802">
    <property type="protein sequence ID" value="QQM68155.1"/>
    <property type="molecule type" value="Genomic_DNA"/>
</dbReference>
<comment type="pathway">
    <text evidence="3">Lipid metabolism.</text>
</comment>
<feature type="active site" description="Proton acceptor" evidence="17">
    <location>
        <position position="91"/>
    </location>
</feature>
<dbReference type="RefSeq" id="WP_200277697.1">
    <property type="nucleotide sequence ID" value="NZ_CP066802.1"/>
</dbReference>
<keyword evidence="9 17" id="KW-0479">Metal-binding</keyword>
<comment type="function">
    <text evidence="17">Catalyzes the conjugation of the 1'-hydroxyl group of D-myo-inositol-3-phosphate (also named L-myo-inositol-1-phosphate) with a lipid tail of cytidine diphosphate diacylglycerol (CDP-DAG), forming phosphatidylinositol phosphate (PIP) and CMP. PIP is a precursor of phosphatidylinositol (PI) which is an essential lipid required for cell wall formation.</text>
</comment>
<comment type="subcellular location">
    <subcellularLocation>
        <location evidence="1 17">Cell membrane</location>
        <topology evidence="1 17">Multi-pass membrane protein</topology>
    </subcellularLocation>
</comment>
<dbReference type="InterPro" id="IPR043130">
    <property type="entry name" value="CDP-OH_PTrfase_TM_dom"/>
</dbReference>
<evidence type="ECO:0000256" key="7">
    <source>
        <dbReference type="ARBA" id="ARBA00022679"/>
    </source>
</evidence>
<dbReference type="KEGG" id="awe:JG540_04845"/>
<comment type="cofactor">
    <cofactor evidence="17">
        <name>Mg(2+)</name>
        <dbReference type="ChEBI" id="CHEBI:18420"/>
    </cofactor>
    <text evidence="17">Contains a di-nuclear catalytic Mg(2+) center.</text>
</comment>
<keyword evidence="7 17" id="KW-0808">Transferase</keyword>
<dbReference type="Proteomes" id="UP000595895">
    <property type="component" value="Chromosome"/>
</dbReference>
<feature type="binding site" evidence="17">
    <location>
        <position position="91"/>
    </location>
    <ligand>
        <name>Mg(2+)</name>
        <dbReference type="ChEBI" id="CHEBI:18420"/>
        <label>2</label>
    </ligand>
</feature>
<feature type="binding site" evidence="17">
    <location>
        <position position="87"/>
    </location>
    <ligand>
        <name>Mg(2+)</name>
        <dbReference type="ChEBI" id="CHEBI:18420"/>
        <label>1</label>
    </ligand>
</feature>
<evidence type="ECO:0000256" key="17">
    <source>
        <dbReference type="HAMAP-Rule" id="MF_02241"/>
    </source>
</evidence>
<feature type="binding site" evidence="17">
    <location>
        <position position="80"/>
    </location>
    <ligand>
        <name>a CDP-1,2-diacyl-sn-glycerol</name>
        <dbReference type="ChEBI" id="CHEBI:58332"/>
    </ligand>
</feature>
<dbReference type="Pfam" id="PF01066">
    <property type="entry name" value="CDP-OH_P_transf"/>
    <property type="match status" value="1"/>
</dbReference>
<evidence type="ECO:0000313" key="20">
    <source>
        <dbReference type="Proteomes" id="UP000595895"/>
    </source>
</evidence>
<evidence type="ECO:0000256" key="8">
    <source>
        <dbReference type="ARBA" id="ARBA00022692"/>
    </source>
</evidence>
<evidence type="ECO:0000256" key="5">
    <source>
        <dbReference type="ARBA" id="ARBA00011738"/>
    </source>
</evidence>
<evidence type="ECO:0000313" key="19">
    <source>
        <dbReference type="EMBL" id="QQM68155.1"/>
    </source>
</evidence>
<dbReference type="InterPro" id="IPR048254">
    <property type="entry name" value="CDP_ALCOHOL_P_TRANSF_CS"/>
</dbReference>
<keyword evidence="12 17" id="KW-0472">Membrane</keyword>
<evidence type="ECO:0000256" key="6">
    <source>
        <dbReference type="ARBA" id="ARBA00022475"/>
    </source>
</evidence>
<proteinExistence type="inferred from homology"/>
<accession>A0A7T7MB99</accession>
<dbReference type="GO" id="GO:0016780">
    <property type="term" value="F:phosphotransferase activity, for other substituted phosphate groups"/>
    <property type="evidence" value="ECO:0007669"/>
    <property type="project" value="UniProtKB-UniRule"/>
</dbReference>
<dbReference type="GO" id="GO:0008654">
    <property type="term" value="P:phospholipid biosynthetic process"/>
    <property type="evidence" value="ECO:0007669"/>
    <property type="project" value="UniProtKB-UniRule"/>
</dbReference>
<dbReference type="GO" id="GO:0005886">
    <property type="term" value="C:plasma membrane"/>
    <property type="evidence" value="ECO:0007669"/>
    <property type="project" value="UniProtKB-SubCell"/>
</dbReference>
<comment type="similarity">
    <text evidence="4 17 18">Belongs to the CDP-alcohol phosphatidyltransferase class-I family.</text>
</comment>
<dbReference type="Gene3D" id="1.20.120.1760">
    <property type="match status" value="1"/>
</dbReference>
<evidence type="ECO:0000256" key="12">
    <source>
        <dbReference type="ARBA" id="ARBA00023136"/>
    </source>
</evidence>
<feature type="binding site" evidence="17">
    <location>
        <begin position="29"/>
        <end position="32"/>
    </location>
    <ligand>
        <name>a CDP-1,2-diacyl-sn-glycerol</name>
        <dbReference type="ChEBI" id="CHEBI:58332"/>
    </ligand>
</feature>
<evidence type="ECO:0000256" key="10">
    <source>
        <dbReference type="ARBA" id="ARBA00022842"/>
    </source>
</evidence>
<keyword evidence="11 17" id="KW-1133">Transmembrane helix</keyword>
<evidence type="ECO:0000256" key="15">
    <source>
        <dbReference type="ARBA" id="ARBA00033137"/>
    </source>
</evidence>
<comment type="caution">
    <text evidence="17">Lacks conserved residue(s) required for the propagation of feature annotation.</text>
</comment>
<feature type="binding site" evidence="17">
    <location>
        <position position="74"/>
    </location>
    <ligand>
        <name>a CDP-1,2-diacyl-sn-glycerol</name>
        <dbReference type="ChEBI" id="CHEBI:58332"/>
    </ligand>
</feature>
<feature type="binding site" evidence="17">
    <location>
        <position position="70"/>
    </location>
    <ligand>
        <name>a CDP-1,2-diacyl-sn-glycerol</name>
        <dbReference type="ChEBI" id="CHEBI:58332"/>
    </ligand>
</feature>
<dbReference type="AlphaFoldDB" id="A0A7T7MB99"/>
<comment type="pathway">
    <text evidence="2 17">Phospholipid metabolism; phosphatidylinositol phosphate biosynthesis.</text>
</comment>
<evidence type="ECO:0000256" key="18">
    <source>
        <dbReference type="RuleBase" id="RU003750"/>
    </source>
</evidence>
<comment type="catalytic activity">
    <reaction evidence="13 17">
        <text>1,2-di-(9Z-octadecenoyl)-sn-glycero-3-cytidine-5'-diphosphate + 1D-myo-inositol 3-phosphate = 1,2-di-(9Z-octadecenoyl)-sn-glycero-3-phospho-(1D-myo-inositol-3-phosphate) + CMP + H(+)</text>
        <dbReference type="Rhea" id="RHEA:61216"/>
        <dbReference type="ChEBI" id="CHEBI:15378"/>
        <dbReference type="ChEBI" id="CHEBI:58401"/>
        <dbReference type="ChEBI" id="CHEBI:60377"/>
        <dbReference type="ChEBI" id="CHEBI:85356"/>
        <dbReference type="ChEBI" id="CHEBI:144472"/>
    </reaction>
</comment>
<evidence type="ECO:0000256" key="16">
    <source>
        <dbReference type="ARBA" id="ARBA00048865"/>
    </source>
</evidence>
<evidence type="ECO:0000256" key="4">
    <source>
        <dbReference type="ARBA" id="ARBA00010441"/>
    </source>
</evidence>
<gene>
    <name evidence="19" type="ORF">JG540_04845</name>
</gene>
<keyword evidence="17" id="KW-1208">Phospholipid metabolism</keyword>
<dbReference type="GO" id="GO:0000287">
    <property type="term" value="F:magnesium ion binding"/>
    <property type="evidence" value="ECO:0007669"/>
    <property type="project" value="UniProtKB-UniRule"/>
</dbReference>
<keyword evidence="10 17" id="KW-0460">Magnesium</keyword>
<dbReference type="InterPro" id="IPR044268">
    <property type="entry name" value="PIP_synthase_PgsA1"/>
</dbReference>
<feature type="binding site" evidence="17">
    <location>
        <position position="69"/>
    </location>
    <ligand>
        <name>Mg(2+)</name>
        <dbReference type="ChEBI" id="CHEBI:18420"/>
        <label>1</label>
    </ligand>
</feature>
<feature type="binding site" evidence="17">
    <location>
        <position position="66"/>
    </location>
    <ligand>
        <name>Mg(2+)</name>
        <dbReference type="ChEBI" id="CHEBI:18420"/>
        <label>2</label>
    </ligand>
</feature>
<comment type="subunit">
    <text evidence="5 17">Homodimer.</text>
</comment>
<dbReference type="EC" id="2.7.8.-" evidence="17"/>
<name>A0A7T7MB99_9ACTO</name>
<organism evidence="19 20">
    <name type="scientific">Actinomyces weissii</name>
    <dbReference type="NCBI Taxonomy" id="675090"/>
    <lineage>
        <taxon>Bacteria</taxon>
        <taxon>Bacillati</taxon>
        <taxon>Actinomycetota</taxon>
        <taxon>Actinomycetes</taxon>
        <taxon>Actinomycetales</taxon>
        <taxon>Actinomycetaceae</taxon>
        <taxon>Actinomyces</taxon>
    </lineage>
</organism>
<keyword evidence="6 17" id="KW-1003">Cell membrane</keyword>
<feature type="transmembrane region" description="Helical" evidence="17">
    <location>
        <begin position="158"/>
        <end position="191"/>
    </location>
</feature>
<sequence length="219" mass="22065">MLGQHGRSLTKALFTRPALALARLGVTPNMLTVTGTVLTVSIAVATLPQGRFLLGTGLLALAVAGDSFDGILARATGRTSVFGGFLDSTMDRVADGAIFGSLAAWAALHLEAGPLRTTTLALALASVVLAEVVSYTRAKAESLGASAAVGVAERTDRLVVAAVGVVAVGLGAPSWVLTAALGLVAAGSLVTVVQRVATTKRQLDAREAPEAPAAQEAAR</sequence>
<protein>
    <recommendedName>
        <fullName evidence="14 17">Phosphatidylinositol phosphate synthase</fullName>
        <shortName evidence="17">PIP synthase</shortName>
        <ecNumber evidence="17">2.7.8.-</ecNumber>
    </recommendedName>
    <alternativeName>
        <fullName evidence="15 17">CDP-diacylglycerol--D-myo-inositol-3-phosphate 3-phosphatidyltransferase</fullName>
    </alternativeName>
</protein>
<dbReference type="HAMAP" id="MF_02241">
    <property type="entry name" value="PIP_synthase"/>
    <property type="match status" value="1"/>
</dbReference>
<dbReference type="NCBIfam" id="NF045883">
    <property type="entry name" value="PIPSynth"/>
    <property type="match status" value="1"/>
</dbReference>
<evidence type="ECO:0000256" key="13">
    <source>
        <dbReference type="ARBA" id="ARBA00023935"/>
    </source>
</evidence>
<reference evidence="19 20" key="1">
    <citation type="submission" date="2020-12" db="EMBL/GenBank/DDBJ databases">
        <authorList>
            <person name="Zhou J."/>
        </authorList>
    </citation>
    <scope>NUCLEOTIDE SEQUENCE [LARGE SCALE GENOMIC DNA]</scope>
    <source>
        <strain evidence="19 20">CCUG 61299</strain>
    </source>
</reference>
<keyword evidence="17" id="KW-0594">Phospholipid biosynthesis</keyword>
<keyword evidence="17" id="KW-0444">Lipid biosynthesis</keyword>
<comment type="catalytic activity">
    <reaction evidence="16 17">
        <text>a CDP-1,2-diacyl-sn-glycerol + 1D-myo-inositol 3-phosphate = a 1,2-diacyl-sn-glycero-3-phospho-(1D-myo-inositol-3-phosphate) + CMP + H(+)</text>
        <dbReference type="Rhea" id="RHEA:60504"/>
        <dbReference type="ChEBI" id="CHEBI:15378"/>
        <dbReference type="ChEBI" id="CHEBI:58088"/>
        <dbReference type="ChEBI" id="CHEBI:58332"/>
        <dbReference type="ChEBI" id="CHEBI:58401"/>
        <dbReference type="ChEBI" id="CHEBI:60377"/>
    </reaction>
</comment>
<evidence type="ECO:0000256" key="1">
    <source>
        <dbReference type="ARBA" id="ARBA00004651"/>
    </source>
</evidence>
<keyword evidence="20" id="KW-1185">Reference proteome</keyword>
<dbReference type="UniPathway" id="UPA00220"/>
<evidence type="ECO:0000256" key="11">
    <source>
        <dbReference type="ARBA" id="ARBA00022989"/>
    </source>
</evidence>
<feature type="binding site" evidence="17">
    <location>
        <position position="87"/>
    </location>
    <ligand>
        <name>Mg(2+)</name>
        <dbReference type="ChEBI" id="CHEBI:18420"/>
        <label>2</label>
    </ligand>
</feature>
<dbReference type="InterPro" id="IPR000462">
    <property type="entry name" value="CDP-OH_P_trans"/>
</dbReference>
<evidence type="ECO:0000256" key="2">
    <source>
        <dbReference type="ARBA" id="ARBA00004805"/>
    </source>
</evidence>
<dbReference type="PROSITE" id="PS00379">
    <property type="entry name" value="CDP_ALCOHOL_P_TRANSF"/>
    <property type="match status" value="1"/>
</dbReference>
<keyword evidence="8 17" id="KW-0812">Transmembrane</keyword>
<evidence type="ECO:0000256" key="9">
    <source>
        <dbReference type="ARBA" id="ARBA00022723"/>
    </source>
</evidence>
<evidence type="ECO:0000256" key="14">
    <source>
        <dbReference type="ARBA" id="ARBA00024082"/>
    </source>
</evidence>
<evidence type="ECO:0000256" key="3">
    <source>
        <dbReference type="ARBA" id="ARBA00005189"/>
    </source>
</evidence>
<feature type="transmembrane region" description="Helical" evidence="17">
    <location>
        <begin position="20"/>
        <end position="45"/>
    </location>
</feature>